<dbReference type="OrthoDB" id="42414at2759"/>
<name>A0A1Z5KLU9_FISSO</name>
<protein>
    <submittedName>
        <fullName evidence="1">Uncharacterized protein</fullName>
    </submittedName>
</protein>
<dbReference type="EMBL" id="BDSP01000253">
    <property type="protein sequence ID" value="GAX27105.1"/>
    <property type="molecule type" value="Genomic_DNA"/>
</dbReference>
<organism evidence="1 2">
    <name type="scientific">Fistulifera solaris</name>
    <name type="common">Oleaginous diatom</name>
    <dbReference type="NCBI Taxonomy" id="1519565"/>
    <lineage>
        <taxon>Eukaryota</taxon>
        <taxon>Sar</taxon>
        <taxon>Stramenopiles</taxon>
        <taxon>Ochrophyta</taxon>
        <taxon>Bacillariophyta</taxon>
        <taxon>Bacillariophyceae</taxon>
        <taxon>Bacillariophycidae</taxon>
        <taxon>Naviculales</taxon>
        <taxon>Naviculaceae</taxon>
        <taxon>Fistulifera</taxon>
    </lineage>
</organism>
<evidence type="ECO:0000313" key="1">
    <source>
        <dbReference type="EMBL" id="GAX27105.1"/>
    </source>
</evidence>
<accession>A0A1Z5KLU9</accession>
<reference evidence="1 2" key="1">
    <citation type="journal article" date="2015" name="Plant Cell">
        <title>Oil accumulation by the oleaginous diatom Fistulifera solaris as revealed by the genome and transcriptome.</title>
        <authorList>
            <person name="Tanaka T."/>
            <person name="Maeda Y."/>
            <person name="Veluchamy A."/>
            <person name="Tanaka M."/>
            <person name="Abida H."/>
            <person name="Marechal E."/>
            <person name="Bowler C."/>
            <person name="Muto M."/>
            <person name="Sunaga Y."/>
            <person name="Tanaka M."/>
            <person name="Yoshino T."/>
            <person name="Taniguchi T."/>
            <person name="Fukuda Y."/>
            <person name="Nemoto M."/>
            <person name="Matsumoto M."/>
            <person name="Wong P.S."/>
            <person name="Aburatani S."/>
            <person name="Fujibuchi W."/>
        </authorList>
    </citation>
    <scope>NUCLEOTIDE SEQUENCE [LARGE SCALE GENOMIC DNA]</scope>
    <source>
        <strain evidence="1 2">JPCC DA0580</strain>
    </source>
</reference>
<sequence>MFARSAAMDTLQGQAIQAINAKWGDPHPVAGRESIGFPVCKKKYAPFRILTAGGQIERMYGCVCHSHLRKAVIEKHGERKGWEPFGQWSLQKAKDIVRQEIADDAATCSSLSNDDSSSSQETHCGGKTVKCFNGSCVWKVKSAYDDVYWELNGHTVSDAEEEKVTT</sequence>
<dbReference type="InParanoid" id="A0A1Z5KLU9"/>
<comment type="caution">
    <text evidence="1">The sequence shown here is derived from an EMBL/GenBank/DDBJ whole genome shotgun (WGS) entry which is preliminary data.</text>
</comment>
<evidence type="ECO:0000313" key="2">
    <source>
        <dbReference type="Proteomes" id="UP000198406"/>
    </source>
</evidence>
<proteinExistence type="predicted"/>
<dbReference type="Proteomes" id="UP000198406">
    <property type="component" value="Unassembled WGS sequence"/>
</dbReference>
<keyword evidence="2" id="KW-1185">Reference proteome</keyword>
<dbReference type="AlphaFoldDB" id="A0A1Z5KLU9"/>
<gene>
    <name evidence="1" type="ORF">FisN_13Lh351</name>
</gene>